<dbReference type="GO" id="GO:0016887">
    <property type="term" value="F:ATP hydrolysis activity"/>
    <property type="evidence" value="ECO:0007669"/>
    <property type="project" value="InterPro"/>
</dbReference>
<dbReference type="OrthoDB" id="2365508at2"/>
<dbReference type="PANTHER" id="PTHR42939">
    <property type="entry name" value="ABC TRANSPORTER ATP-BINDING PROTEIN ALBC-RELATED"/>
    <property type="match status" value="1"/>
</dbReference>
<keyword evidence="3 5" id="KW-0067">ATP-binding</keyword>
<gene>
    <name evidence="5" type="ORF">SAMN05421791_10116</name>
</gene>
<dbReference type="Pfam" id="PF00005">
    <property type="entry name" value="ABC_tran"/>
    <property type="match status" value="1"/>
</dbReference>
<dbReference type="PANTHER" id="PTHR42939:SF1">
    <property type="entry name" value="ABC TRANSPORTER ATP-BINDING PROTEIN ALBC-RELATED"/>
    <property type="match status" value="1"/>
</dbReference>
<proteinExistence type="predicted"/>
<keyword evidence="6" id="KW-1185">Reference proteome</keyword>
<dbReference type="AlphaFoldDB" id="A0A1G7NVC7"/>
<evidence type="ECO:0000313" key="6">
    <source>
        <dbReference type="Proteomes" id="UP000199708"/>
    </source>
</evidence>
<name>A0A1G7NVC7_9LACT</name>
<organism evidence="5 6">
    <name type="scientific">Facklamia miroungae</name>
    <dbReference type="NCBI Taxonomy" id="120956"/>
    <lineage>
        <taxon>Bacteria</taxon>
        <taxon>Bacillati</taxon>
        <taxon>Bacillota</taxon>
        <taxon>Bacilli</taxon>
        <taxon>Lactobacillales</taxon>
        <taxon>Aerococcaceae</taxon>
        <taxon>Facklamia</taxon>
    </lineage>
</organism>
<dbReference type="InterPro" id="IPR027417">
    <property type="entry name" value="P-loop_NTPase"/>
</dbReference>
<sequence length="171" mass="19745">MLSLQNVSISTRISVLENVSYNFLNGFIYGIVAPNGAGKTTLFRCISGLKIVDKGEISFNNQAVNNQRKNFFYLEDIEWLDQNLTGMDYLKIVKFKWKSSLKIEEIIKTCRLDNFVNVPIRKYSKGMKQRLIFALYLMSDAECYLMDEILNESAISITEEFNVDNNIQLQL</sequence>
<dbReference type="InterPro" id="IPR003439">
    <property type="entry name" value="ABC_transporter-like_ATP-bd"/>
</dbReference>
<dbReference type="RefSeq" id="WP_090288728.1">
    <property type="nucleotide sequence ID" value="NZ_FNCK01000001.1"/>
</dbReference>
<keyword evidence="2" id="KW-0547">Nucleotide-binding</keyword>
<protein>
    <submittedName>
        <fullName evidence="5">ABC-2 type transport system ATP-binding protein</fullName>
    </submittedName>
</protein>
<keyword evidence="1" id="KW-0813">Transport</keyword>
<dbReference type="Gene3D" id="3.40.50.300">
    <property type="entry name" value="P-loop containing nucleotide triphosphate hydrolases"/>
    <property type="match status" value="1"/>
</dbReference>
<reference evidence="5 6" key="1">
    <citation type="submission" date="2016-10" db="EMBL/GenBank/DDBJ databases">
        <authorList>
            <person name="de Groot N.N."/>
        </authorList>
    </citation>
    <scope>NUCLEOTIDE SEQUENCE [LARGE SCALE GENOMIC DNA]</scope>
    <source>
        <strain evidence="5 6">ATCC BAA-466</strain>
    </source>
</reference>
<feature type="domain" description="ABC transporter" evidence="4">
    <location>
        <begin position="16"/>
        <end position="150"/>
    </location>
</feature>
<evidence type="ECO:0000313" key="5">
    <source>
        <dbReference type="EMBL" id="SDF77931.1"/>
    </source>
</evidence>
<dbReference type="GO" id="GO:0005524">
    <property type="term" value="F:ATP binding"/>
    <property type="evidence" value="ECO:0007669"/>
    <property type="project" value="UniProtKB-KW"/>
</dbReference>
<dbReference type="Proteomes" id="UP000199708">
    <property type="component" value="Unassembled WGS sequence"/>
</dbReference>
<dbReference type="InterPro" id="IPR051782">
    <property type="entry name" value="ABC_Transporter_VariousFunc"/>
</dbReference>
<evidence type="ECO:0000256" key="3">
    <source>
        <dbReference type="ARBA" id="ARBA00022840"/>
    </source>
</evidence>
<dbReference type="STRING" id="120956.SAMN05421791_10116"/>
<evidence type="ECO:0000256" key="1">
    <source>
        <dbReference type="ARBA" id="ARBA00022448"/>
    </source>
</evidence>
<dbReference type="EMBL" id="FNCK01000001">
    <property type="protein sequence ID" value="SDF77931.1"/>
    <property type="molecule type" value="Genomic_DNA"/>
</dbReference>
<accession>A0A1G7NVC7</accession>
<evidence type="ECO:0000256" key="2">
    <source>
        <dbReference type="ARBA" id="ARBA00022741"/>
    </source>
</evidence>
<evidence type="ECO:0000259" key="4">
    <source>
        <dbReference type="Pfam" id="PF00005"/>
    </source>
</evidence>
<dbReference type="SUPFAM" id="SSF52540">
    <property type="entry name" value="P-loop containing nucleoside triphosphate hydrolases"/>
    <property type="match status" value="1"/>
</dbReference>